<feature type="compositionally biased region" description="Low complexity" evidence="1">
    <location>
        <begin position="659"/>
        <end position="676"/>
    </location>
</feature>
<reference evidence="3 4" key="1">
    <citation type="journal article" date="2020" name="ISME J.">
        <title>Uncovering the hidden diversity of litter-decomposition mechanisms in mushroom-forming fungi.</title>
        <authorList>
            <person name="Floudas D."/>
            <person name="Bentzer J."/>
            <person name="Ahren D."/>
            <person name="Johansson T."/>
            <person name="Persson P."/>
            <person name="Tunlid A."/>
        </authorList>
    </citation>
    <scope>NUCLEOTIDE SEQUENCE [LARGE SCALE GENOMIC DNA]</scope>
    <source>
        <strain evidence="3 4">CBS 146.42</strain>
    </source>
</reference>
<keyword evidence="2" id="KW-0812">Transmembrane</keyword>
<feature type="compositionally biased region" description="Polar residues" evidence="1">
    <location>
        <begin position="536"/>
        <end position="548"/>
    </location>
</feature>
<feature type="compositionally biased region" description="Low complexity" evidence="1">
    <location>
        <begin position="462"/>
        <end position="475"/>
    </location>
</feature>
<feature type="compositionally biased region" description="Pro residues" evidence="1">
    <location>
        <begin position="883"/>
        <end position="897"/>
    </location>
</feature>
<accession>A0A8H5D159</accession>
<evidence type="ECO:0000256" key="2">
    <source>
        <dbReference type="SAM" id="Phobius"/>
    </source>
</evidence>
<feature type="compositionally biased region" description="Polar residues" evidence="1">
    <location>
        <begin position="845"/>
        <end position="882"/>
    </location>
</feature>
<comment type="caution">
    <text evidence="3">The sequence shown here is derived from an EMBL/GenBank/DDBJ whole genome shotgun (WGS) entry which is preliminary data.</text>
</comment>
<protein>
    <submittedName>
        <fullName evidence="3">Uncharacterized protein</fullName>
    </submittedName>
</protein>
<evidence type="ECO:0000313" key="3">
    <source>
        <dbReference type="EMBL" id="KAF5351784.1"/>
    </source>
</evidence>
<feature type="compositionally biased region" description="Basic and acidic residues" evidence="1">
    <location>
        <begin position="416"/>
        <end position="437"/>
    </location>
</feature>
<feature type="compositionally biased region" description="Basic and acidic residues" evidence="1">
    <location>
        <begin position="1129"/>
        <end position="1138"/>
    </location>
</feature>
<feature type="compositionally biased region" description="Basic and acidic residues" evidence="1">
    <location>
        <begin position="141"/>
        <end position="158"/>
    </location>
</feature>
<feature type="compositionally biased region" description="Polar residues" evidence="1">
    <location>
        <begin position="399"/>
        <end position="412"/>
    </location>
</feature>
<feature type="transmembrane region" description="Helical" evidence="2">
    <location>
        <begin position="1266"/>
        <end position="1284"/>
    </location>
</feature>
<proteinExistence type="predicted"/>
<feature type="compositionally biased region" description="Polar residues" evidence="1">
    <location>
        <begin position="28"/>
        <end position="43"/>
    </location>
</feature>
<evidence type="ECO:0000256" key="1">
    <source>
        <dbReference type="SAM" id="MobiDB-lite"/>
    </source>
</evidence>
<feature type="region of interest" description="Disordered" evidence="1">
    <location>
        <begin position="983"/>
        <end position="1047"/>
    </location>
</feature>
<feature type="compositionally biased region" description="Polar residues" evidence="1">
    <location>
        <begin position="493"/>
        <end position="507"/>
    </location>
</feature>
<evidence type="ECO:0000313" key="4">
    <source>
        <dbReference type="Proteomes" id="UP000559027"/>
    </source>
</evidence>
<feature type="compositionally biased region" description="Polar residues" evidence="1">
    <location>
        <begin position="1066"/>
        <end position="1087"/>
    </location>
</feature>
<feature type="compositionally biased region" description="Polar residues" evidence="1">
    <location>
        <begin position="260"/>
        <end position="286"/>
    </location>
</feature>
<feature type="region of interest" description="Disordered" evidence="1">
    <location>
        <begin position="107"/>
        <end position="733"/>
    </location>
</feature>
<feature type="region of interest" description="Disordered" evidence="1">
    <location>
        <begin position="62"/>
        <end position="92"/>
    </location>
</feature>
<feature type="compositionally biased region" description="Polar residues" evidence="1">
    <location>
        <begin position="444"/>
        <end position="455"/>
    </location>
</feature>
<feature type="region of interest" description="Disordered" evidence="1">
    <location>
        <begin position="1062"/>
        <end position="1153"/>
    </location>
</feature>
<feature type="compositionally biased region" description="Polar residues" evidence="1">
    <location>
        <begin position="606"/>
        <end position="625"/>
    </location>
</feature>
<name>A0A8H5D159_9AGAR</name>
<sequence>MDTSSATPQPLPRLRVTRAPPSGRRDNTNASVASSQAGPSRLTDFTQLVDLNLSDIRAAHAYTDEDEDEDQYPTPRMNNAAPLAPSSATPTPNLAGRLRELIHLVPNGSTSQATPTPHRPHSPTFHESDFEGDSAATGHSRARESLRDIFSKALRDPGDTPQKSRQRRNSDSSASESDVLPATSRKLPDIKGKRKSSSDEESVDPLHPTNHDSRQSTSQQHTVLRSSRETSAVDFPLRSISAEDSDDVDELPPPRRHNTHTGPSTTLHSLRLSQSSNFPQHSNLLDQDSEMQRAFGDVESSDDPSVYPHKPHEPRTREAVISNPSSTMPAPKKTTTPQTTRHARKSLDSNGSYENQSTSTAKPTPRQPDRRTDNREKDPRSRRTSLQGSAPSELRRKSSASLQFSDHSSAMSVSDYGERVKEVEQERNREREREWNKPHPKNTRPGSSLSFNSPRPQHRSRTSSISSLESPRPGSALSNMSIDSEDSPRVRARTSSGLSDRSRTFSGGSRPGSALSNDSMSIADFPQNLRRHHSLTNRPQSPASSLGAENQLEEVEVEHERERNWNAPRPKWHRRSLPNTPDRPASPGPTKLSTTPQSPMDRRRFSTTPSTALKDNSNTSRSGSSLVRRHSQPKAPPHSPSPLERRNAVSPSIAKSPHSRLSTVSSSSPVGSRSPGQISHQKSRLPVPSASSHRSREEFPRAAPDIRVQDESGEPQMPSPMSFPQTNNNQSQVHDSMELTEAYNGHELSSAIPSFSDASEPIPTPNDDTMHTASLDPQDSQGIMYQIYVENEANSLAQERTPKLQTIDPPTDDSQGHAFETSLPIDQDSADISPRENSKFESVSPDFQPSDANQSSSVPSFLSTPPRSRQSSFNSSKQEFQTPSPPKGGLPDLPEPPSGNETEDEALPQFNITPVHIDTTPVNGAIGRGDVTTFKTPKPPGAWFATPGPSTILPPGREDLTQGYVDSSDDGLLKAKSHSQSIFPQTPAAPGGWASTPAAVRQRTHSDPQSLRNNSGLMTPAVSLGRANTLPPKTPAPPGGWINTPGVTASSRKSVLKVRFDPDVTSPANGSSDISSGSLVYPTNGSSALGRERSTTPEPIAPSTPPSRSPRKHKRSPSVRMVDAYGNEQKQDAHKRETSSPTPSTPRSRSGIRIVDALGQEVTEEIEEHTKALHEEDTREDTPMTRMEALQRVRQGIQELADGIESLDWPSRSRDDAARIRELDETSRALKQSREQIAHDMHKVEKRLRRQVWQRVRISSFLGRNGWFLLFVALIQIALIFIMYRASVLRARKLFLTNYYDPFNPDLFLYTTNPDTQYATPTISWSLVTQSVRSGDLRAFTGAFRDNLSILLKRWHQQIWDVWGDDPTRPVGVWPPT</sequence>
<feature type="compositionally biased region" description="Polar residues" evidence="1">
    <location>
        <begin position="348"/>
        <end position="362"/>
    </location>
</feature>
<keyword evidence="2" id="KW-0472">Membrane</keyword>
<feature type="compositionally biased region" description="Polar residues" evidence="1">
    <location>
        <begin position="722"/>
        <end position="733"/>
    </location>
</feature>
<feature type="region of interest" description="Disordered" evidence="1">
    <location>
        <begin position="793"/>
        <end position="905"/>
    </location>
</feature>
<dbReference type="Proteomes" id="UP000559027">
    <property type="component" value="Unassembled WGS sequence"/>
</dbReference>
<keyword evidence="2" id="KW-1133">Transmembrane helix</keyword>
<feature type="compositionally biased region" description="Pro residues" evidence="1">
    <location>
        <begin position="1099"/>
        <end position="1108"/>
    </location>
</feature>
<feature type="compositionally biased region" description="Polar residues" evidence="1">
    <location>
        <begin position="215"/>
        <end position="225"/>
    </location>
</feature>
<feature type="compositionally biased region" description="Polar residues" evidence="1">
    <location>
        <begin position="1007"/>
        <end position="1017"/>
    </location>
</feature>
<feature type="region of interest" description="Disordered" evidence="1">
    <location>
        <begin position="750"/>
        <end position="779"/>
    </location>
</feature>
<organism evidence="3 4">
    <name type="scientific">Leucocoprinus leucothites</name>
    <dbReference type="NCBI Taxonomy" id="201217"/>
    <lineage>
        <taxon>Eukaryota</taxon>
        <taxon>Fungi</taxon>
        <taxon>Dikarya</taxon>
        <taxon>Basidiomycota</taxon>
        <taxon>Agaricomycotina</taxon>
        <taxon>Agaricomycetes</taxon>
        <taxon>Agaricomycetidae</taxon>
        <taxon>Agaricales</taxon>
        <taxon>Agaricineae</taxon>
        <taxon>Agaricaceae</taxon>
        <taxon>Leucocoprinus</taxon>
    </lineage>
</organism>
<feature type="compositionally biased region" description="Low complexity" evidence="1">
    <location>
        <begin position="1139"/>
        <end position="1149"/>
    </location>
</feature>
<feature type="compositionally biased region" description="Low complexity" evidence="1">
    <location>
        <begin position="324"/>
        <end position="340"/>
    </location>
</feature>
<dbReference type="OrthoDB" id="3230534at2759"/>
<gene>
    <name evidence="3" type="ORF">D9756_007424</name>
</gene>
<feature type="compositionally biased region" description="Basic and acidic residues" evidence="1">
    <location>
        <begin position="367"/>
        <end position="381"/>
    </location>
</feature>
<feature type="compositionally biased region" description="Low complexity" evidence="1">
    <location>
        <begin position="80"/>
        <end position="92"/>
    </location>
</feature>
<keyword evidence="4" id="KW-1185">Reference proteome</keyword>
<feature type="region of interest" description="Disordered" evidence="1">
    <location>
        <begin position="1"/>
        <end position="43"/>
    </location>
</feature>
<dbReference type="EMBL" id="JAACJO010000012">
    <property type="protein sequence ID" value="KAF5351784.1"/>
    <property type="molecule type" value="Genomic_DNA"/>
</dbReference>